<dbReference type="Proteomes" id="UP000005143">
    <property type="component" value="Unassembled WGS sequence"/>
</dbReference>
<gene>
    <name evidence="5" type="ORF">PAI11_14830</name>
</gene>
<dbReference type="InterPro" id="IPR029044">
    <property type="entry name" value="Nucleotide-diphossugar_trans"/>
</dbReference>
<dbReference type="EMBL" id="AGUD01000083">
    <property type="protein sequence ID" value="EHN11639.1"/>
    <property type="molecule type" value="Genomic_DNA"/>
</dbReference>
<comment type="caution">
    <text evidence="5">The sequence shown here is derived from an EMBL/GenBank/DDBJ whole genome shotgun (WGS) entry which is preliminary data.</text>
</comment>
<evidence type="ECO:0000256" key="1">
    <source>
        <dbReference type="ARBA" id="ARBA00006739"/>
    </source>
</evidence>
<reference evidence="5 6" key="1">
    <citation type="journal article" date="2013" name="Biodegradation">
        <title>Quantitative proteomic analysis of ibuprofen-degrading Patulibacter sp. strain I11.</title>
        <authorList>
            <person name="Almeida B."/>
            <person name="Kjeldal H."/>
            <person name="Lolas I."/>
            <person name="Knudsen A.D."/>
            <person name="Carvalho G."/>
            <person name="Nielsen K.L."/>
            <person name="Barreto Crespo M.T."/>
            <person name="Stensballe A."/>
            <person name="Nielsen J.L."/>
        </authorList>
    </citation>
    <scope>NUCLEOTIDE SEQUENCE [LARGE SCALE GENOMIC DNA]</scope>
    <source>
        <strain evidence="5 6">I11</strain>
    </source>
</reference>
<proteinExistence type="inferred from homology"/>
<dbReference type="AlphaFoldDB" id="H0E3V8"/>
<dbReference type="PANTHER" id="PTHR48090:SF6">
    <property type="entry name" value="SLR5056 PROTEIN"/>
    <property type="match status" value="1"/>
</dbReference>
<evidence type="ECO:0000256" key="3">
    <source>
        <dbReference type="SAM" id="Phobius"/>
    </source>
</evidence>
<evidence type="ECO:0000256" key="2">
    <source>
        <dbReference type="SAM" id="MobiDB-lite"/>
    </source>
</evidence>
<dbReference type="GO" id="GO:0016740">
    <property type="term" value="F:transferase activity"/>
    <property type="evidence" value="ECO:0007669"/>
    <property type="project" value="UniProtKB-KW"/>
</dbReference>
<feature type="region of interest" description="Disordered" evidence="2">
    <location>
        <begin position="317"/>
        <end position="353"/>
    </location>
</feature>
<name>H0E3V8_9ACTN</name>
<keyword evidence="3" id="KW-0472">Membrane</keyword>
<comment type="similarity">
    <text evidence="1">Belongs to the glycosyltransferase 2 family.</text>
</comment>
<feature type="transmembrane region" description="Helical" evidence="3">
    <location>
        <begin position="234"/>
        <end position="257"/>
    </location>
</feature>
<sequence>MKLIIQIPCFNEEQTLPIALADLPREVPGFDTVEWLVIDDGSVDRTVEVARAGGVDHIVKLTNNRGLAAGFQAGLDACLKLGADVIVNTDADNQYDASYIPALVKPIVDGAADMVVGDRQVHTIEHFSPLKVRLQKLGSAVVRRASETDIADATSGFRAYNREAAIQLAVVSRFTYTLESLIQAGKLLVATTHVPVGTNEKLRESRLFPSMGAYVRRNTVSIFRIYAQYEPMRVFFTLAVFLFVLALVPWVRFFVSWVQGEGAGHVQSLIFGGVLFTAAVMVGALAVIGDLLHGQRMLTQRVFERVRRIELQLGVPPSHYEPGAHPTGQEATTGAHAGPGGSHSTEEREAIRP</sequence>
<feature type="transmembrane region" description="Helical" evidence="3">
    <location>
        <begin position="269"/>
        <end position="292"/>
    </location>
</feature>
<dbReference type="Pfam" id="PF00535">
    <property type="entry name" value="Glycos_transf_2"/>
    <property type="match status" value="1"/>
</dbReference>
<keyword evidence="6" id="KW-1185">Reference proteome</keyword>
<dbReference type="CDD" id="cd04179">
    <property type="entry name" value="DPM_DPG-synthase_like"/>
    <property type="match status" value="1"/>
</dbReference>
<organism evidence="5 6">
    <name type="scientific">Patulibacter medicamentivorans</name>
    <dbReference type="NCBI Taxonomy" id="1097667"/>
    <lineage>
        <taxon>Bacteria</taxon>
        <taxon>Bacillati</taxon>
        <taxon>Actinomycetota</taxon>
        <taxon>Thermoleophilia</taxon>
        <taxon>Solirubrobacterales</taxon>
        <taxon>Patulibacteraceae</taxon>
        <taxon>Patulibacter</taxon>
    </lineage>
</organism>
<accession>H0E3V8</accession>
<dbReference type="InterPro" id="IPR050256">
    <property type="entry name" value="Glycosyltransferase_2"/>
</dbReference>
<feature type="domain" description="Glycosyltransferase 2-like" evidence="4">
    <location>
        <begin position="7"/>
        <end position="166"/>
    </location>
</feature>
<keyword evidence="5" id="KW-0808">Transferase</keyword>
<dbReference type="RefSeq" id="WP_007572689.1">
    <property type="nucleotide sequence ID" value="NZ_AGUD01000083.1"/>
</dbReference>
<dbReference type="OrthoDB" id="9810303at2"/>
<evidence type="ECO:0000259" key="4">
    <source>
        <dbReference type="Pfam" id="PF00535"/>
    </source>
</evidence>
<evidence type="ECO:0000313" key="5">
    <source>
        <dbReference type="EMBL" id="EHN11639.1"/>
    </source>
</evidence>
<keyword evidence="3" id="KW-0812">Transmembrane</keyword>
<keyword evidence="3" id="KW-1133">Transmembrane helix</keyword>
<dbReference type="Gene3D" id="3.90.550.10">
    <property type="entry name" value="Spore Coat Polysaccharide Biosynthesis Protein SpsA, Chain A"/>
    <property type="match status" value="1"/>
</dbReference>
<dbReference type="SUPFAM" id="SSF53448">
    <property type="entry name" value="Nucleotide-diphospho-sugar transferases"/>
    <property type="match status" value="1"/>
</dbReference>
<dbReference type="InterPro" id="IPR001173">
    <property type="entry name" value="Glyco_trans_2-like"/>
</dbReference>
<dbReference type="PANTHER" id="PTHR48090">
    <property type="entry name" value="UNDECAPRENYL-PHOSPHATE 4-DEOXY-4-FORMAMIDO-L-ARABINOSE TRANSFERASE-RELATED"/>
    <property type="match status" value="1"/>
</dbReference>
<protein>
    <submittedName>
        <fullName evidence="5">Glycosyl transferase family 2</fullName>
    </submittedName>
</protein>
<feature type="compositionally biased region" description="Basic and acidic residues" evidence="2">
    <location>
        <begin position="344"/>
        <end position="353"/>
    </location>
</feature>
<evidence type="ECO:0000313" key="6">
    <source>
        <dbReference type="Proteomes" id="UP000005143"/>
    </source>
</evidence>